<dbReference type="GO" id="GO:0016614">
    <property type="term" value="F:oxidoreductase activity, acting on CH-OH group of donors"/>
    <property type="evidence" value="ECO:0007669"/>
    <property type="project" value="InterPro"/>
</dbReference>
<dbReference type="AlphaFoldDB" id="A0A6A6DM81"/>
<dbReference type="PANTHER" id="PTHR11552">
    <property type="entry name" value="GLUCOSE-METHANOL-CHOLINE GMC OXIDOREDUCTASE"/>
    <property type="match status" value="1"/>
</dbReference>
<evidence type="ECO:0000256" key="4">
    <source>
        <dbReference type="SAM" id="SignalP"/>
    </source>
</evidence>
<dbReference type="GO" id="GO:0044550">
    <property type="term" value="P:secondary metabolite biosynthetic process"/>
    <property type="evidence" value="ECO:0007669"/>
    <property type="project" value="TreeGrafter"/>
</dbReference>
<dbReference type="InterPro" id="IPR036188">
    <property type="entry name" value="FAD/NAD-bd_sf"/>
</dbReference>
<accession>A0A6A6DM81</accession>
<reference evidence="6" key="1">
    <citation type="journal article" date="2020" name="Stud. Mycol.">
        <title>101 Dothideomycetes genomes: a test case for predicting lifestyles and emergence of pathogens.</title>
        <authorList>
            <person name="Haridas S."/>
            <person name="Albert R."/>
            <person name="Binder M."/>
            <person name="Bloem J."/>
            <person name="Labutti K."/>
            <person name="Salamov A."/>
            <person name="Andreopoulos B."/>
            <person name="Baker S."/>
            <person name="Barry K."/>
            <person name="Bills G."/>
            <person name="Bluhm B."/>
            <person name="Cannon C."/>
            <person name="Castanera R."/>
            <person name="Culley D."/>
            <person name="Daum C."/>
            <person name="Ezra D."/>
            <person name="Gonzalez J."/>
            <person name="Henrissat B."/>
            <person name="Kuo A."/>
            <person name="Liang C."/>
            <person name="Lipzen A."/>
            <person name="Lutzoni F."/>
            <person name="Magnuson J."/>
            <person name="Mondo S."/>
            <person name="Nolan M."/>
            <person name="Ohm R."/>
            <person name="Pangilinan J."/>
            <person name="Park H.-J."/>
            <person name="Ramirez L."/>
            <person name="Alfaro M."/>
            <person name="Sun H."/>
            <person name="Tritt A."/>
            <person name="Yoshinaga Y."/>
            <person name="Zwiers L.-H."/>
            <person name="Turgeon B."/>
            <person name="Goodwin S."/>
            <person name="Spatafora J."/>
            <person name="Crous P."/>
            <person name="Grigoriev I."/>
        </authorList>
    </citation>
    <scope>NUCLEOTIDE SEQUENCE</scope>
    <source>
        <strain evidence="6">CBS 207.26</strain>
    </source>
</reference>
<feature type="binding site" evidence="3">
    <location>
        <position position="120"/>
    </location>
    <ligand>
        <name>FAD</name>
        <dbReference type="ChEBI" id="CHEBI:57692"/>
    </ligand>
</feature>
<evidence type="ECO:0000256" key="1">
    <source>
        <dbReference type="ARBA" id="ARBA00010790"/>
    </source>
</evidence>
<name>A0A6A6DM81_9PEZI</name>
<gene>
    <name evidence="6" type="ORF">K469DRAFT_641016</name>
</gene>
<protein>
    <submittedName>
        <fullName evidence="6">GMC oxidoreductase</fullName>
    </submittedName>
</protein>
<feature type="signal peptide" evidence="4">
    <location>
        <begin position="1"/>
        <end position="23"/>
    </location>
</feature>
<feature type="binding site" evidence="3">
    <location>
        <position position="275"/>
    </location>
    <ligand>
        <name>FAD</name>
        <dbReference type="ChEBI" id="CHEBI:57692"/>
    </ligand>
</feature>
<dbReference type="InterPro" id="IPR007867">
    <property type="entry name" value="GMC_OxRtase_C"/>
</dbReference>
<keyword evidence="3" id="KW-0285">Flavoprotein</keyword>
<dbReference type="EMBL" id="ML994666">
    <property type="protein sequence ID" value="KAF2179482.1"/>
    <property type="molecule type" value="Genomic_DNA"/>
</dbReference>
<dbReference type="Pfam" id="PF05199">
    <property type="entry name" value="GMC_oxred_C"/>
    <property type="match status" value="1"/>
</dbReference>
<evidence type="ECO:0000313" key="7">
    <source>
        <dbReference type="Proteomes" id="UP000800200"/>
    </source>
</evidence>
<evidence type="ECO:0000259" key="5">
    <source>
        <dbReference type="PROSITE" id="PS00624"/>
    </source>
</evidence>
<comment type="similarity">
    <text evidence="1">Belongs to the GMC oxidoreductase family.</text>
</comment>
<keyword evidence="7" id="KW-1185">Reference proteome</keyword>
<feature type="domain" description="Glucose-methanol-choline oxidoreductase N-terminal" evidence="5">
    <location>
        <begin position="319"/>
        <end position="333"/>
    </location>
</feature>
<dbReference type="OrthoDB" id="269227at2759"/>
<dbReference type="PANTHER" id="PTHR11552:SF115">
    <property type="entry name" value="DEHYDROGENASE XPTC-RELATED"/>
    <property type="match status" value="1"/>
</dbReference>
<dbReference type="InterPro" id="IPR012132">
    <property type="entry name" value="GMC_OxRdtase"/>
</dbReference>
<dbReference type="SUPFAM" id="SSF51905">
    <property type="entry name" value="FAD/NAD(P)-binding domain"/>
    <property type="match status" value="1"/>
</dbReference>
<dbReference type="GO" id="GO:0050660">
    <property type="term" value="F:flavin adenine dinucleotide binding"/>
    <property type="evidence" value="ECO:0007669"/>
    <property type="project" value="InterPro"/>
</dbReference>
<dbReference type="InterPro" id="IPR000172">
    <property type="entry name" value="GMC_OxRdtase_N"/>
</dbReference>
<dbReference type="Gene3D" id="3.50.50.60">
    <property type="entry name" value="FAD/NAD(P)-binding domain"/>
    <property type="match status" value="1"/>
</dbReference>
<evidence type="ECO:0000313" key="6">
    <source>
        <dbReference type="EMBL" id="KAF2179482.1"/>
    </source>
</evidence>
<dbReference type="Proteomes" id="UP000800200">
    <property type="component" value="Unassembled WGS sequence"/>
</dbReference>
<keyword evidence="3" id="KW-0274">FAD</keyword>
<feature type="active site" description="Proton donor" evidence="2">
    <location>
        <position position="567"/>
    </location>
</feature>
<dbReference type="PIRSF" id="PIRSF000137">
    <property type="entry name" value="Alcohol_oxidase"/>
    <property type="match status" value="1"/>
</dbReference>
<proteinExistence type="inferred from homology"/>
<feature type="active site" description="Proton acceptor" evidence="2">
    <location>
        <position position="610"/>
    </location>
</feature>
<comment type="cofactor">
    <cofactor evidence="3">
        <name>FAD</name>
        <dbReference type="ChEBI" id="CHEBI:57692"/>
    </cofactor>
</comment>
<dbReference type="PROSITE" id="PS00624">
    <property type="entry name" value="GMC_OXRED_2"/>
    <property type="match status" value="1"/>
</dbReference>
<feature type="chain" id="PRO_5025344581" evidence="4">
    <location>
        <begin position="24"/>
        <end position="633"/>
    </location>
</feature>
<dbReference type="Gene3D" id="3.30.560.10">
    <property type="entry name" value="Glucose Oxidase, domain 3"/>
    <property type="match status" value="1"/>
</dbReference>
<evidence type="ECO:0000256" key="3">
    <source>
        <dbReference type="PIRSR" id="PIRSR000137-2"/>
    </source>
</evidence>
<organism evidence="6 7">
    <name type="scientific">Zopfia rhizophila CBS 207.26</name>
    <dbReference type="NCBI Taxonomy" id="1314779"/>
    <lineage>
        <taxon>Eukaryota</taxon>
        <taxon>Fungi</taxon>
        <taxon>Dikarya</taxon>
        <taxon>Ascomycota</taxon>
        <taxon>Pezizomycotina</taxon>
        <taxon>Dothideomycetes</taxon>
        <taxon>Dothideomycetes incertae sedis</taxon>
        <taxon>Zopfiaceae</taxon>
        <taxon>Zopfia</taxon>
    </lineage>
</organism>
<sequence length="633" mass="68291">MERLAIRFYSLSILFWSISPILAASIPHGVHIKRQISELAPQYDYIIAGGGTSGLTVADRLTAAFPRRSVLVVEYGNLSNSTALLTPAATVLNPQFAFNILSEPQPHLSNRSFTVTVGKVVGGCSAINAQMFDRGSAADYDAWGDVAGQEYREAGWTWDGLLPYFRKSTTFTPPSAADVEKYGYTYDVEAAYGGDGPIHAIYPPFQWPSEKIMREAWKDLGVPSPIEGAGGDATGVFWIPSSQDPKTQTRSYARTGHYDAVANRSNYHLLVGHKVTELVLTRNGNGRRIEAQGVKIQAVSGNSSAIEVRSDQEVILAAGAIHTPGILQRSGIGPSNVLTAAGIEVKVELPGVGQNFQDHAISSMFYNLTTDVSPNPMQMFMNATLMQEARRQYEQNKTGPLTLSGGNSGAFIPLSTLTNNSQSIISALSAQSPSAYFPNGTHSTIIEGYQSQLDMLKNLLSSKEAATFEYPISPGGAIPVLLKPLSRGSVNINSKIPAGEPLINYRTFSNPLDLTMFIEGAKIMRRLYSTRSAKTLGSVEMFPGDAVITDSEWRVWLEKSVSPSFYHPVGTAALMPKSLGGVVDPELRVHGVESLRVVDASVMPLIPGTHTSSTVYAVAEKAAEVIIRDGGRD</sequence>
<keyword evidence="4" id="KW-0732">Signal</keyword>
<dbReference type="Pfam" id="PF00732">
    <property type="entry name" value="GMC_oxred_N"/>
    <property type="match status" value="1"/>
</dbReference>
<dbReference type="SUPFAM" id="SSF54373">
    <property type="entry name" value="FAD-linked reductases, C-terminal domain"/>
    <property type="match status" value="1"/>
</dbReference>
<evidence type="ECO:0000256" key="2">
    <source>
        <dbReference type="PIRSR" id="PIRSR000137-1"/>
    </source>
</evidence>
<feature type="binding site" evidence="3">
    <location>
        <begin position="52"/>
        <end position="53"/>
    </location>
    <ligand>
        <name>FAD</name>
        <dbReference type="ChEBI" id="CHEBI:57692"/>
    </ligand>
</feature>